<dbReference type="Pfam" id="PF09388">
    <property type="entry name" value="SpoOE-like"/>
    <property type="match status" value="1"/>
</dbReference>
<dbReference type="RefSeq" id="WP_002581340.1">
    <property type="nucleotide sequence ID" value="NZ_BKBB01000002.1"/>
</dbReference>
<dbReference type="OrthoDB" id="2991049at2"/>
<dbReference type="InterPro" id="IPR037208">
    <property type="entry name" value="Spo0E-like_sf"/>
</dbReference>
<evidence type="ECO:0000313" key="2">
    <source>
        <dbReference type="EMBL" id="NAS19637.1"/>
    </source>
</evidence>
<evidence type="ECO:0000313" key="1">
    <source>
        <dbReference type="EMBL" id="GEQ20658.1"/>
    </source>
</evidence>
<sequence length="53" mass="6310">MSKKINLIVKIERLRELMHYLIIKEGNLLHSKVIKVSQDLDKLLNEYNRVVGY</sequence>
<dbReference type="EMBL" id="WOFV02000087">
    <property type="protein sequence ID" value="NAS19637.1"/>
    <property type="molecule type" value="Genomic_DNA"/>
</dbReference>
<protein>
    <submittedName>
        <fullName evidence="2">Spo0E family sporulation regulatory protein-aspartic acid phosphatase</fullName>
    </submittedName>
</protein>
<gene>
    <name evidence="1" type="ORF">CBU02nite_11640</name>
    <name evidence="2" type="ORF">GND98_017700</name>
</gene>
<evidence type="ECO:0000313" key="4">
    <source>
        <dbReference type="Proteomes" id="UP000474042"/>
    </source>
</evidence>
<proteinExistence type="predicted"/>
<dbReference type="InterPro" id="IPR018540">
    <property type="entry name" value="Spo0E-like"/>
</dbReference>
<dbReference type="EMBL" id="BKBC01000011">
    <property type="protein sequence ID" value="GEQ20658.1"/>
    <property type="molecule type" value="Genomic_DNA"/>
</dbReference>
<dbReference type="Gene3D" id="4.10.280.10">
    <property type="entry name" value="Helix-loop-helix DNA-binding domain"/>
    <property type="match status" value="1"/>
</dbReference>
<dbReference type="Proteomes" id="UP000474042">
    <property type="component" value="Unassembled WGS sequence"/>
</dbReference>
<dbReference type="InterPro" id="IPR036638">
    <property type="entry name" value="HLH_DNA-bd_sf"/>
</dbReference>
<comment type="caution">
    <text evidence="1">The sequence shown here is derived from an EMBL/GenBank/DDBJ whole genome shotgun (WGS) entry which is preliminary data.</text>
</comment>
<reference evidence="1 3" key="1">
    <citation type="submission" date="2019-07" db="EMBL/GenBank/DDBJ databases">
        <title>Whole genome shotgun sequence of Clostridium butyricum NBRC 3858.</title>
        <authorList>
            <person name="Hosoyama A."/>
            <person name="Uohara A."/>
            <person name="Ohji S."/>
            <person name="Ichikawa N."/>
        </authorList>
    </citation>
    <scope>NUCLEOTIDE SEQUENCE [LARGE SCALE GENOMIC DNA]</scope>
    <source>
        <strain evidence="1 3">NBRC 3858</strain>
    </source>
</reference>
<dbReference type="GO" id="GO:0043937">
    <property type="term" value="P:regulation of sporulation"/>
    <property type="evidence" value="ECO:0007669"/>
    <property type="project" value="InterPro"/>
</dbReference>
<dbReference type="SUPFAM" id="SSF140500">
    <property type="entry name" value="BAS1536-like"/>
    <property type="match status" value="1"/>
</dbReference>
<dbReference type="GO" id="GO:0046983">
    <property type="term" value="F:protein dimerization activity"/>
    <property type="evidence" value="ECO:0007669"/>
    <property type="project" value="InterPro"/>
</dbReference>
<evidence type="ECO:0000313" key="3">
    <source>
        <dbReference type="Proteomes" id="UP000321089"/>
    </source>
</evidence>
<reference evidence="2 4" key="2">
    <citation type="submission" date="2020-01" db="EMBL/GenBank/DDBJ databases">
        <title>Genome sequence of a 1,3-propanediol producer, Clostridium butyricum S3.</title>
        <authorList>
            <person name="Zhou J."/>
        </authorList>
    </citation>
    <scope>NUCLEOTIDE SEQUENCE [LARGE SCALE GENOMIC DNA]</scope>
    <source>
        <strain evidence="2 4">S3</strain>
    </source>
</reference>
<dbReference type="AlphaFoldDB" id="A0A3R9EA01"/>
<dbReference type="Proteomes" id="UP000321089">
    <property type="component" value="Unassembled WGS sequence"/>
</dbReference>
<name>A0A3R9EA01_CLOBU</name>
<accession>A0A3R9EA01</accession>
<organism evidence="1 3">
    <name type="scientific">Clostridium butyricum</name>
    <dbReference type="NCBI Taxonomy" id="1492"/>
    <lineage>
        <taxon>Bacteria</taxon>
        <taxon>Bacillati</taxon>
        <taxon>Bacillota</taxon>
        <taxon>Clostridia</taxon>
        <taxon>Eubacteriales</taxon>
        <taxon>Clostridiaceae</taxon>
        <taxon>Clostridium</taxon>
    </lineage>
</organism>